<evidence type="ECO:0000313" key="3">
    <source>
        <dbReference type="Proteomes" id="UP000614601"/>
    </source>
</evidence>
<keyword evidence="3" id="KW-1185">Reference proteome</keyword>
<accession>A0A811K9S3</accession>
<feature type="coiled-coil region" evidence="1">
    <location>
        <begin position="70"/>
        <end position="100"/>
    </location>
</feature>
<name>A0A811K9S3_9BILA</name>
<reference evidence="2" key="1">
    <citation type="submission" date="2020-09" db="EMBL/GenBank/DDBJ databases">
        <authorList>
            <person name="Kikuchi T."/>
        </authorList>
    </citation>
    <scope>NUCLEOTIDE SEQUENCE</scope>
    <source>
        <strain evidence="2">SH1</strain>
    </source>
</reference>
<comment type="caution">
    <text evidence="2">The sequence shown here is derived from an EMBL/GenBank/DDBJ whole genome shotgun (WGS) entry which is preliminary data.</text>
</comment>
<dbReference type="EMBL" id="CAJFDH010000002">
    <property type="protein sequence ID" value="CAD5212820.1"/>
    <property type="molecule type" value="Genomic_DNA"/>
</dbReference>
<sequence length="127" mass="15191">MFARLFRWKEAKLKPSEVEYQEWKQFQREINESWKVVHRRTLLRTPFFRQILTHVELHECLLAEQILLKVEEINETSENSEESLARVTELRDAMDQSERQLFTKINNIAAVYIRKVNSKSAEQPTAT</sequence>
<dbReference type="EMBL" id="CAJFCW020000002">
    <property type="protein sequence ID" value="CAG9097706.1"/>
    <property type="molecule type" value="Genomic_DNA"/>
</dbReference>
<dbReference type="Proteomes" id="UP000614601">
    <property type="component" value="Unassembled WGS sequence"/>
</dbReference>
<dbReference type="Proteomes" id="UP000783686">
    <property type="component" value="Unassembled WGS sequence"/>
</dbReference>
<evidence type="ECO:0000313" key="2">
    <source>
        <dbReference type="EMBL" id="CAD5212820.1"/>
    </source>
</evidence>
<gene>
    <name evidence="2" type="ORF">BOKJ2_LOCUS4621</name>
</gene>
<proteinExistence type="predicted"/>
<dbReference type="AlphaFoldDB" id="A0A811K9S3"/>
<organism evidence="2 3">
    <name type="scientific">Bursaphelenchus okinawaensis</name>
    <dbReference type="NCBI Taxonomy" id="465554"/>
    <lineage>
        <taxon>Eukaryota</taxon>
        <taxon>Metazoa</taxon>
        <taxon>Ecdysozoa</taxon>
        <taxon>Nematoda</taxon>
        <taxon>Chromadorea</taxon>
        <taxon>Rhabditida</taxon>
        <taxon>Tylenchina</taxon>
        <taxon>Tylenchomorpha</taxon>
        <taxon>Aphelenchoidea</taxon>
        <taxon>Aphelenchoididae</taxon>
        <taxon>Bursaphelenchus</taxon>
    </lineage>
</organism>
<keyword evidence="1" id="KW-0175">Coiled coil</keyword>
<evidence type="ECO:0000256" key="1">
    <source>
        <dbReference type="SAM" id="Coils"/>
    </source>
</evidence>
<protein>
    <submittedName>
        <fullName evidence="2">Uncharacterized protein</fullName>
    </submittedName>
</protein>